<name>A0A2S9QH22_9HYPH</name>
<dbReference type="RefSeq" id="WP_105860931.1">
    <property type="nucleotide sequence ID" value="NZ_PUEJ01000002.1"/>
</dbReference>
<keyword evidence="2" id="KW-0560">Oxidoreductase</keyword>
<organism evidence="4 5">
    <name type="scientific">Labrys okinawensis</name>
    <dbReference type="NCBI Taxonomy" id="346911"/>
    <lineage>
        <taxon>Bacteria</taxon>
        <taxon>Pseudomonadati</taxon>
        <taxon>Pseudomonadota</taxon>
        <taxon>Alphaproteobacteria</taxon>
        <taxon>Hyphomicrobiales</taxon>
        <taxon>Xanthobacteraceae</taxon>
        <taxon>Labrys</taxon>
    </lineage>
</organism>
<accession>A0A2S9QH22</accession>
<dbReference type="Pfam" id="PF13561">
    <property type="entry name" value="adh_short_C2"/>
    <property type="match status" value="1"/>
</dbReference>
<dbReference type="FunFam" id="3.40.50.720:FF:000084">
    <property type="entry name" value="Short-chain dehydrogenase reductase"/>
    <property type="match status" value="1"/>
</dbReference>
<dbReference type="SUPFAM" id="SSF51735">
    <property type="entry name" value="NAD(P)-binding Rossmann-fold domains"/>
    <property type="match status" value="1"/>
</dbReference>
<dbReference type="PRINTS" id="PR00080">
    <property type="entry name" value="SDRFAMILY"/>
</dbReference>
<reference evidence="4 5" key="1">
    <citation type="submission" date="2018-02" db="EMBL/GenBank/DDBJ databases">
        <title>Whole genome sequencing of endophytic bacterium.</title>
        <authorList>
            <person name="Eedara R."/>
            <person name="Podile A.R."/>
        </authorList>
    </citation>
    <scope>NUCLEOTIDE SEQUENCE [LARGE SCALE GENOMIC DNA]</scope>
    <source>
        <strain evidence="4 5">RP1T</strain>
    </source>
</reference>
<comment type="caution">
    <text evidence="4">The sequence shown here is derived from an EMBL/GenBank/DDBJ whole genome shotgun (WGS) entry which is preliminary data.</text>
</comment>
<dbReference type="InterPro" id="IPR036291">
    <property type="entry name" value="NAD(P)-bd_dom_sf"/>
</dbReference>
<dbReference type="PROSITE" id="PS00061">
    <property type="entry name" value="ADH_SHORT"/>
    <property type="match status" value="1"/>
</dbReference>
<dbReference type="GO" id="GO:0016491">
    <property type="term" value="F:oxidoreductase activity"/>
    <property type="evidence" value="ECO:0007669"/>
    <property type="project" value="UniProtKB-KW"/>
</dbReference>
<dbReference type="Gene3D" id="3.40.50.720">
    <property type="entry name" value="NAD(P)-binding Rossmann-like Domain"/>
    <property type="match status" value="1"/>
</dbReference>
<keyword evidence="5" id="KW-1185">Reference proteome</keyword>
<feature type="domain" description="Ketoreductase" evidence="3">
    <location>
        <begin position="12"/>
        <end position="194"/>
    </location>
</feature>
<protein>
    <submittedName>
        <fullName evidence="4">3-oxoacyl-ACP reductase</fullName>
    </submittedName>
</protein>
<dbReference type="PANTHER" id="PTHR43639">
    <property type="entry name" value="OXIDOREDUCTASE, SHORT-CHAIN DEHYDROGENASE/REDUCTASE FAMILY (AFU_ORTHOLOGUE AFUA_5G02870)"/>
    <property type="match status" value="1"/>
</dbReference>
<sequence>MANAIYPDLKGRTVVITGGGQGIGAATVRLFADQGAKVGFIDIAEKPSQALADELNQGGATVLFKKADITDIEALKDAIADISATLGPVTVLVNNAAHDQRHKFFEVTPDYFDDRIAVNLKHAFFAAQAAIPDMIAAGGGTIVNLGSGSWLMGSEDLSAYATAKSAAYGLTRVLAREFGKDNIRVNCVIPGWIMTERQLALWVDEAGEEAIARNQVLKRKLVPDDIAKAVLFLASEQSSGMTNQQIIVDGGWH</sequence>
<evidence type="ECO:0000259" key="3">
    <source>
        <dbReference type="SMART" id="SM00822"/>
    </source>
</evidence>
<evidence type="ECO:0000313" key="5">
    <source>
        <dbReference type="Proteomes" id="UP000237682"/>
    </source>
</evidence>
<evidence type="ECO:0000313" key="4">
    <source>
        <dbReference type="EMBL" id="PRH88580.1"/>
    </source>
</evidence>
<dbReference type="CDD" id="cd05233">
    <property type="entry name" value="SDR_c"/>
    <property type="match status" value="1"/>
</dbReference>
<dbReference type="OrthoDB" id="9789398at2"/>
<dbReference type="InterPro" id="IPR020904">
    <property type="entry name" value="Sc_DH/Rdtase_CS"/>
</dbReference>
<comment type="similarity">
    <text evidence="1">Belongs to the short-chain dehydrogenases/reductases (SDR) family.</text>
</comment>
<gene>
    <name evidence="4" type="ORF">C5L14_04915</name>
</gene>
<dbReference type="InterPro" id="IPR002347">
    <property type="entry name" value="SDR_fam"/>
</dbReference>
<dbReference type="InterPro" id="IPR057326">
    <property type="entry name" value="KR_dom"/>
</dbReference>
<dbReference type="SMART" id="SM00822">
    <property type="entry name" value="PKS_KR"/>
    <property type="match status" value="1"/>
</dbReference>
<dbReference type="PRINTS" id="PR00081">
    <property type="entry name" value="GDHRDH"/>
</dbReference>
<dbReference type="EMBL" id="PUEJ01000002">
    <property type="protein sequence ID" value="PRH88580.1"/>
    <property type="molecule type" value="Genomic_DNA"/>
</dbReference>
<dbReference type="AlphaFoldDB" id="A0A2S9QH22"/>
<dbReference type="Proteomes" id="UP000237682">
    <property type="component" value="Unassembled WGS sequence"/>
</dbReference>
<evidence type="ECO:0000256" key="1">
    <source>
        <dbReference type="ARBA" id="ARBA00006484"/>
    </source>
</evidence>
<dbReference type="PANTHER" id="PTHR43639:SF1">
    <property type="entry name" value="SHORT-CHAIN DEHYDROGENASE_REDUCTASE FAMILY PROTEIN"/>
    <property type="match status" value="1"/>
</dbReference>
<proteinExistence type="inferred from homology"/>
<evidence type="ECO:0000256" key="2">
    <source>
        <dbReference type="ARBA" id="ARBA00023002"/>
    </source>
</evidence>